<name>A0ABD1VK65_9LAMI</name>
<comment type="similarity">
    <text evidence="2 9">Belongs to the NIPA (TC 2.A.7) family.</text>
</comment>
<feature type="transmembrane region" description="Helical" evidence="9">
    <location>
        <begin position="274"/>
        <end position="293"/>
    </location>
</feature>
<feature type="transmembrane region" description="Helical" evidence="9">
    <location>
        <begin position="173"/>
        <end position="194"/>
    </location>
</feature>
<organism evidence="10 11">
    <name type="scientific">Forsythia ovata</name>
    <dbReference type="NCBI Taxonomy" id="205694"/>
    <lineage>
        <taxon>Eukaryota</taxon>
        <taxon>Viridiplantae</taxon>
        <taxon>Streptophyta</taxon>
        <taxon>Embryophyta</taxon>
        <taxon>Tracheophyta</taxon>
        <taxon>Spermatophyta</taxon>
        <taxon>Magnoliopsida</taxon>
        <taxon>eudicotyledons</taxon>
        <taxon>Gunneridae</taxon>
        <taxon>Pentapetalae</taxon>
        <taxon>asterids</taxon>
        <taxon>lamiids</taxon>
        <taxon>Lamiales</taxon>
        <taxon>Oleaceae</taxon>
        <taxon>Forsythieae</taxon>
        <taxon>Forsythia</taxon>
    </lineage>
</organism>
<dbReference type="PANTHER" id="PTHR12570:SF11">
    <property type="entry name" value="MAGNESIUM TRANSPORTER NIPA6-RELATED"/>
    <property type="match status" value="1"/>
</dbReference>
<feature type="transmembrane region" description="Helical" evidence="9">
    <location>
        <begin position="69"/>
        <end position="94"/>
    </location>
</feature>
<comment type="subcellular location">
    <subcellularLocation>
        <location evidence="9">Cell membrane</location>
        <topology evidence="9">Multi-pass membrane protein</topology>
    </subcellularLocation>
    <subcellularLocation>
        <location evidence="9">Early endosome</location>
    </subcellularLocation>
    <subcellularLocation>
        <location evidence="1">Membrane</location>
        <topology evidence="1">Multi-pass membrane protein</topology>
    </subcellularLocation>
</comment>
<keyword evidence="7 9" id="KW-0472">Membrane</keyword>
<keyword evidence="9" id="KW-1003">Cell membrane</keyword>
<dbReference type="EMBL" id="JBFOLJ010000005">
    <property type="protein sequence ID" value="KAL2537744.1"/>
    <property type="molecule type" value="Genomic_DNA"/>
</dbReference>
<evidence type="ECO:0000256" key="7">
    <source>
        <dbReference type="ARBA" id="ARBA00023136"/>
    </source>
</evidence>
<evidence type="ECO:0000256" key="2">
    <source>
        <dbReference type="ARBA" id="ARBA00007001"/>
    </source>
</evidence>
<evidence type="ECO:0000256" key="8">
    <source>
        <dbReference type="ARBA" id="ARBA00025284"/>
    </source>
</evidence>
<comment type="caution">
    <text evidence="10">The sequence shown here is derived from an EMBL/GenBank/DDBJ whole genome shotgun (WGS) entry which is preliminary data.</text>
</comment>
<sequence>MGVSDNTRGLVLAMLSSLFIGASFILKKKGLKRAAAAGSRAGTGGYTYLLEPLWWAGMITMIVGEIANFVAYIFAPAVLVTPLGALSIIVSSVLAHFMLKERLRQMGVLGCLSCIVGSVVIVIHAPQEHTPSSVLEIWTLATQSAFLIYVAVTLSIVLALIMYFEPLYGQTNILVYLGICSLMGSLTVMSIKAVGIAIKLTLEGISQAAYPQTWFFLSVSVICVITQLNYLNKALDTFNAAIVSPIYYVMFTTLTIIASAIMFKDWSGQNTSSVISEICGFITVLSGTIILHVTREQEATTLPGTIIWYDGDPAKGEAEPEIQSLIGSQPHVESQDYPFKGTQYEEAIRKLEDTIRNGGDYFFANQFEDLFVNYTEGLNTDACGVHGEDWCMQYSSASVGVGVGVGGVCRFVLQKFDIKDEGQYEMNEVVDHEDLISDDATDGIIFGSSEAAKQFMEEVERGSSADSSHKHSQGIDALLKTAKGADSDGGSITITSQDGSRLFSVEHPAGM</sequence>
<accession>A0ABD1VK65</accession>
<gene>
    <name evidence="10" type="ORF">Fot_19135</name>
</gene>
<dbReference type="GO" id="GO:0015095">
    <property type="term" value="F:magnesium ion transmembrane transporter activity"/>
    <property type="evidence" value="ECO:0007669"/>
    <property type="project" value="UniProtKB-UniRule"/>
</dbReference>
<evidence type="ECO:0000256" key="5">
    <source>
        <dbReference type="ARBA" id="ARBA00022753"/>
    </source>
</evidence>
<evidence type="ECO:0000256" key="4">
    <source>
        <dbReference type="ARBA" id="ARBA00022692"/>
    </source>
</evidence>
<evidence type="ECO:0000256" key="1">
    <source>
        <dbReference type="ARBA" id="ARBA00004141"/>
    </source>
</evidence>
<dbReference type="InterPro" id="IPR008521">
    <property type="entry name" value="Mg_trans_NIPA"/>
</dbReference>
<keyword evidence="5 9" id="KW-0967">Endosome</keyword>
<feature type="transmembrane region" description="Helical" evidence="9">
    <location>
        <begin position="106"/>
        <end position="125"/>
    </location>
</feature>
<dbReference type="GO" id="GO:0005886">
    <property type="term" value="C:plasma membrane"/>
    <property type="evidence" value="ECO:0007669"/>
    <property type="project" value="UniProtKB-SubCell"/>
</dbReference>
<comment type="subunit">
    <text evidence="3 9">Homodimer.</text>
</comment>
<evidence type="ECO:0000256" key="3">
    <source>
        <dbReference type="ARBA" id="ARBA00011738"/>
    </source>
</evidence>
<keyword evidence="9" id="KW-0460">Magnesium</keyword>
<keyword evidence="9" id="KW-0813">Transport</keyword>
<dbReference type="Pfam" id="PF05653">
    <property type="entry name" value="Mg_trans_NIPA"/>
    <property type="match status" value="1"/>
</dbReference>
<keyword evidence="6 9" id="KW-1133">Transmembrane helix</keyword>
<feature type="transmembrane region" description="Helical" evidence="9">
    <location>
        <begin position="214"/>
        <end position="231"/>
    </location>
</feature>
<feature type="transmembrane region" description="Helical" evidence="9">
    <location>
        <begin position="46"/>
        <end position="63"/>
    </location>
</feature>
<dbReference type="AlphaFoldDB" id="A0ABD1VK65"/>
<feature type="transmembrane region" description="Helical" evidence="9">
    <location>
        <begin position="238"/>
        <end position="262"/>
    </location>
</feature>
<dbReference type="PANTHER" id="PTHR12570">
    <property type="match status" value="1"/>
</dbReference>
<dbReference type="SUPFAM" id="SSF103481">
    <property type="entry name" value="Multidrug resistance efflux transporter EmrE"/>
    <property type="match status" value="1"/>
</dbReference>
<comment type="function">
    <text evidence="8 9">Acts as a Mg(2+) transporter. Can also transport other divalent cations such as Fe(2+), Sr(2+), Ba(2+), Mn(2+) and Co(2+) but to a much less extent than Mg(2+).</text>
</comment>
<dbReference type="Proteomes" id="UP001604277">
    <property type="component" value="Unassembled WGS sequence"/>
</dbReference>
<dbReference type="InterPro" id="IPR037185">
    <property type="entry name" value="EmrE-like"/>
</dbReference>
<keyword evidence="11" id="KW-1185">Reference proteome</keyword>
<evidence type="ECO:0000256" key="9">
    <source>
        <dbReference type="RuleBase" id="RU363078"/>
    </source>
</evidence>
<evidence type="ECO:0000313" key="10">
    <source>
        <dbReference type="EMBL" id="KAL2537744.1"/>
    </source>
</evidence>
<keyword evidence="4 9" id="KW-0812">Transmembrane</keyword>
<feature type="transmembrane region" description="Helical" evidence="9">
    <location>
        <begin position="137"/>
        <end position="161"/>
    </location>
</feature>
<feature type="transmembrane region" description="Helical" evidence="9">
    <location>
        <begin position="6"/>
        <end position="26"/>
    </location>
</feature>
<reference evidence="11" key="1">
    <citation type="submission" date="2024-07" db="EMBL/GenBank/DDBJ databases">
        <title>Two chromosome-level genome assemblies of Korean endemic species Abeliophyllum distichum and Forsythia ovata (Oleaceae).</title>
        <authorList>
            <person name="Jang H."/>
        </authorList>
    </citation>
    <scope>NUCLEOTIDE SEQUENCE [LARGE SCALE GENOMIC DNA]</scope>
</reference>
<dbReference type="GO" id="GO:0005769">
    <property type="term" value="C:early endosome"/>
    <property type="evidence" value="ECO:0007669"/>
    <property type="project" value="UniProtKB-SubCell"/>
</dbReference>
<protein>
    <recommendedName>
        <fullName evidence="9">Probable magnesium transporter</fullName>
    </recommendedName>
</protein>
<keyword evidence="9" id="KW-0406">Ion transport</keyword>
<evidence type="ECO:0000313" key="11">
    <source>
        <dbReference type="Proteomes" id="UP001604277"/>
    </source>
</evidence>
<proteinExistence type="inferred from homology"/>
<evidence type="ECO:0000256" key="6">
    <source>
        <dbReference type="ARBA" id="ARBA00022989"/>
    </source>
</evidence>